<dbReference type="AlphaFoldDB" id="A0AAE1CEW8"/>
<dbReference type="Pfam" id="PF00001">
    <property type="entry name" value="7tm_1"/>
    <property type="match status" value="1"/>
</dbReference>
<dbReference type="PROSITE" id="PS50262">
    <property type="entry name" value="G_PROTEIN_RECEP_F1_2"/>
    <property type="match status" value="1"/>
</dbReference>
<dbReference type="PANTHER" id="PTHR46641">
    <property type="entry name" value="FMRFAMIDE RECEPTOR-RELATED"/>
    <property type="match status" value="1"/>
</dbReference>
<dbReference type="Gene3D" id="1.20.1070.10">
    <property type="entry name" value="Rhodopsin 7-helix transmembrane proteins"/>
    <property type="match status" value="1"/>
</dbReference>
<evidence type="ECO:0000256" key="5">
    <source>
        <dbReference type="SAM" id="Phobius"/>
    </source>
</evidence>
<feature type="transmembrane region" description="Helical" evidence="5">
    <location>
        <begin position="116"/>
        <end position="137"/>
    </location>
</feature>
<accession>A0AAE1CEW8</accession>
<dbReference type="GO" id="GO:0016020">
    <property type="term" value="C:membrane"/>
    <property type="evidence" value="ECO:0007669"/>
    <property type="project" value="UniProtKB-SubCell"/>
</dbReference>
<keyword evidence="3 5" id="KW-1133">Transmembrane helix</keyword>
<protein>
    <recommendedName>
        <fullName evidence="6">G-protein coupled receptors family 1 profile domain-containing protein</fullName>
    </recommendedName>
</protein>
<proteinExistence type="predicted"/>
<organism evidence="7 8">
    <name type="scientific">Elysia crispata</name>
    <name type="common">lettuce slug</name>
    <dbReference type="NCBI Taxonomy" id="231223"/>
    <lineage>
        <taxon>Eukaryota</taxon>
        <taxon>Metazoa</taxon>
        <taxon>Spiralia</taxon>
        <taxon>Lophotrochozoa</taxon>
        <taxon>Mollusca</taxon>
        <taxon>Gastropoda</taxon>
        <taxon>Heterobranchia</taxon>
        <taxon>Euthyneura</taxon>
        <taxon>Panpulmonata</taxon>
        <taxon>Sacoglossa</taxon>
        <taxon>Placobranchoidea</taxon>
        <taxon>Plakobranchidae</taxon>
        <taxon>Elysia</taxon>
    </lineage>
</organism>
<dbReference type="GO" id="GO:0004930">
    <property type="term" value="F:G protein-coupled receptor activity"/>
    <property type="evidence" value="ECO:0007669"/>
    <property type="project" value="InterPro"/>
</dbReference>
<reference evidence="7" key="1">
    <citation type="journal article" date="2023" name="G3 (Bethesda)">
        <title>A reference genome for the long-term kleptoplast-retaining sea slug Elysia crispata morphotype clarki.</title>
        <authorList>
            <person name="Eastman K.E."/>
            <person name="Pendleton A.L."/>
            <person name="Shaikh M.A."/>
            <person name="Suttiyut T."/>
            <person name="Ogas R."/>
            <person name="Tomko P."/>
            <person name="Gavelis G."/>
            <person name="Widhalm J.R."/>
            <person name="Wisecaver J.H."/>
        </authorList>
    </citation>
    <scope>NUCLEOTIDE SEQUENCE</scope>
    <source>
        <strain evidence="7">ECLA1</strain>
    </source>
</reference>
<dbReference type="InterPro" id="IPR017452">
    <property type="entry name" value="GPCR_Rhodpsn_7TM"/>
</dbReference>
<name>A0AAE1CEW8_9GAST</name>
<evidence type="ECO:0000256" key="4">
    <source>
        <dbReference type="ARBA" id="ARBA00023136"/>
    </source>
</evidence>
<feature type="transmembrane region" description="Helical" evidence="5">
    <location>
        <begin position="299"/>
        <end position="322"/>
    </location>
</feature>
<dbReference type="InterPro" id="IPR052954">
    <property type="entry name" value="GPCR-Ligand_Int"/>
</dbReference>
<dbReference type="Proteomes" id="UP001283361">
    <property type="component" value="Unassembled WGS sequence"/>
</dbReference>
<dbReference type="SUPFAM" id="SSF81321">
    <property type="entry name" value="Family A G protein-coupled receptor-like"/>
    <property type="match status" value="1"/>
</dbReference>
<feature type="domain" description="G-protein coupled receptors family 1 profile" evidence="6">
    <location>
        <begin position="55"/>
        <end position="287"/>
    </location>
</feature>
<dbReference type="EMBL" id="JAWDGP010008090">
    <property type="protein sequence ID" value="KAK3691554.1"/>
    <property type="molecule type" value="Genomic_DNA"/>
</dbReference>
<evidence type="ECO:0000313" key="7">
    <source>
        <dbReference type="EMBL" id="KAK3691554.1"/>
    </source>
</evidence>
<evidence type="ECO:0000259" key="6">
    <source>
        <dbReference type="PROSITE" id="PS50262"/>
    </source>
</evidence>
<gene>
    <name evidence="7" type="ORF">RRG08_011756</name>
</gene>
<dbReference type="InterPro" id="IPR000276">
    <property type="entry name" value="GPCR_Rhodpsn"/>
</dbReference>
<comment type="subcellular location">
    <subcellularLocation>
        <location evidence="1">Membrane</location>
    </subcellularLocation>
</comment>
<keyword evidence="8" id="KW-1185">Reference proteome</keyword>
<feature type="transmembrane region" description="Helical" evidence="5">
    <location>
        <begin position="76"/>
        <end position="96"/>
    </location>
</feature>
<evidence type="ECO:0000256" key="1">
    <source>
        <dbReference type="ARBA" id="ARBA00004370"/>
    </source>
</evidence>
<keyword evidence="2 5" id="KW-0812">Transmembrane</keyword>
<feature type="transmembrane region" description="Helical" evidence="5">
    <location>
        <begin position="158"/>
        <end position="174"/>
    </location>
</feature>
<feature type="transmembrane region" description="Helical" evidence="5">
    <location>
        <begin position="266"/>
        <end position="287"/>
    </location>
</feature>
<feature type="transmembrane region" description="Helical" evidence="5">
    <location>
        <begin position="210"/>
        <end position="232"/>
    </location>
</feature>
<sequence length="379" mass="41949">MESSGFVEVATGAINTSQADMTMSVQPFLTYAQSMLILSYVLTISIPICIFGICSNIVNILVFYKMGFSSPTNISLFCLAIADLLTLCYSIVSSFGNLPAFQNADLSFSMGDVTRVGAHVYYSSCAIGSWITAVINVERSVCVVFPLKVKQIFTRKTTASLIIAMVIYQIASGLPRSFGVRFSWITSALTNRTRISYVIFNPRLVTLSFLVSYSLPNMACFILVIIGTIFLITKFKQSRQLRSTMSGTGDKSNKLSDKDVRLVRSMIFISTIYICGAAPHVLLYFISSAYPSLHMDDPYLGNLHVIVLTTASVMQAASCSGVPQPLREYFRGLTQDRQNTPKLKRTHRLAETIPGAKPHNHPYLVSTRVTLDLADRLRR</sequence>
<dbReference type="PANTHER" id="PTHR46641:SF2">
    <property type="entry name" value="FMRFAMIDE RECEPTOR"/>
    <property type="match status" value="1"/>
</dbReference>
<keyword evidence="4 5" id="KW-0472">Membrane</keyword>
<evidence type="ECO:0000256" key="2">
    <source>
        <dbReference type="ARBA" id="ARBA00022692"/>
    </source>
</evidence>
<comment type="caution">
    <text evidence="7">The sequence shown here is derived from an EMBL/GenBank/DDBJ whole genome shotgun (WGS) entry which is preliminary data.</text>
</comment>
<evidence type="ECO:0000256" key="3">
    <source>
        <dbReference type="ARBA" id="ARBA00022989"/>
    </source>
</evidence>
<feature type="transmembrane region" description="Helical" evidence="5">
    <location>
        <begin position="37"/>
        <end position="64"/>
    </location>
</feature>
<evidence type="ECO:0000313" key="8">
    <source>
        <dbReference type="Proteomes" id="UP001283361"/>
    </source>
</evidence>